<feature type="domain" description="RNase H type-1" evidence="1">
    <location>
        <begin position="171"/>
        <end position="290"/>
    </location>
</feature>
<evidence type="ECO:0000313" key="2">
    <source>
        <dbReference type="EMBL" id="KAK8540064.1"/>
    </source>
</evidence>
<protein>
    <recommendedName>
        <fullName evidence="1">RNase H type-1 domain-containing protein</fullName>
    </recommendedName>
</protein>
<keyword evidence="3" id="KW-1185">Reference proteome</keyword>
<dbReference type="InterPro" id="IPR002156">
    <property type="entry name" value="RNaseH_domain"/>
</dbReference>
<dbReference type="Gene3D" id="3.30.420.10">
    <property type="entry name" value="Ribonuclease H-like superfamily/Ribonuclease H"/>
    <property type="match status" value="1"/>
</dbReference>
<dbReference type="InterPro" id="IPR036397">
    <property type="entry name" value="RNaseH_sf"/>
</dbReference>
<gene>
    <name evidence="2" type="ORF">V6N12_046357</name>
</gene>
<dbReference type="PANTHER" id="PTHR47723:SF13">
    <property type="entry name" value="PUTATIVE-RELATED"/>
    <property type="match status" value="1"/>
</dbReference>
<name>A0ABR2DLB6_9ROSI</name>
<accession>A0ABR2DLB6</accession>
<evidence type="ECO:0000259" key="1">
    <source>
        <dbReference type="Pfam" id="PF13456"/>
    </source>
</evidence>
<dbReference type="Proteomes" id="UP001472677">
    <property type="component" value="Unassembled WGS sequence"/>
</dbReference>
<sequence>MARLRKVMLYGKEFERSQCRKESTYLFGLSFTIICSQMWLCGDKPEDLDHVLRSCAMVRSVWLRSIPVAAKALFSALNFKEWLCKNLFDSTFITSDMEWPIRLVVLCWLIWKRRCCLVLAPEENCREDFIARGDRMVEECKGALLSTQQVPRLPIMCSSWNAPPHGWVKLNVDASMSTFDQKVDVGGVLRDEFGLWILGFARFVGRCDVVIADLWAIHDGLLQAWVSGFSRVKLESDCLEAIRIINSLSNVLDGNALVTSIKEFIARDWNVVARHVDRGNNRVAKTLASWGHGLVVAQLIYSVPLADMVSLVEEELSVSTSTVGEAASIG</sequence>
<dbReference type="EMBL" id="JBBPBM010000025">
    <property type="protein sequence ID" value="KAK8540064.1"/>
    <property type="molecule type" value="Genomic_DNA"/>
</dbReference>
<dbReference type="CDD" id="cd06222">
    <property type="entry name" value="RNase_H_like"/>
    <property type="match status" value="1"/>
</dbReference>
<dbReference type="InterPro" id="IPR053151">
    <property type="entry name" value="RNase_H-like"/>
</dbReference>
<dbReference type="Pfam" id="PF13456">
    <property type="entry name" value="RVT_3"/>
    <property type="match status" value="1"/>
</dbReference>
<evidence type="ECO:0000313" key="3">
    <source>
        <dbReference type="Proteomes" id="UP001472677"/>
    </source>
</evidence>
<organism evidence="2 3">
    <name type="scientific">Hibiscus sabdariffa</name>
    <name type="common">roselle</name>
    <dbReference type="NCBI Taxonomy" id="183260"/>
    <lineage>
        <taxon>Eukaryota</taxon>
        <taxon>Viridiplantae</taxon>
        <taxon>Streptophyta</taxon>
        <taxon>Embryophyta</taxon>
        <taxon>Tracheophyta</taxon>
        <taxon>Spermatophyta</taxon>
        <taxon>Magnoliopsida</taxon>
        <taxon>eudicotyledons</taxon>
        <taxon>Gunneridae</taxon>
        <taxon>Pentapetalae</taxon>
        <taxon>rosids</taxon>
        <taxon>malvids</taxon>
        <taxon>Malvales</taxon>
        <taxon>Malvaceae</taxon>
        <taxon>Malvoideae</taxon>
        <taxon>Hibiscus</taxon>
    </lineage>
</organism>
<dbReference type="SUPFAM" id="SSF53098">
    <property type="entry name" value="Ribonuclease H-like"/>
    <property type="match status" value="1"/>
</dbReference>
<dbReference type="InterPro" id="IPR044730">
    <property type="entry name" value="RNase_H-like_dom_plant"/>
</dbReference>
<comment type="caution">
    <text evidence="2">The sequence shown here is derived from an EMBL/GenBank/DDBJ whole genome shotgun (WGS) entry which is preliminary data.</text>
</comment>
<dbReference type="InterPro" id="IPR012337">
    <property type="entry name" value="RNaseH-like_sf"/>
</dbReference>
<proteinExistence type="predicted"/>
<reference evidence="2 3" key="1">
    <citation type="journal article" date="2024" name="G3 (Bethesda)">
        <title>Genome assembly of Hibiscus sabdariffa L. provides insights into metabolisms of medicinal natural products.</title>
        <authorList>
            <person name="Kim T."/>
        </authorList>
    </citation>
    <scope>NUCLEOTIDE SEQUENCE [LARGE SCALE GENOMIC DNA]</scope>
    <source>
        <strain evidence="2">TK-2024</strain>
        <tissue evidence="2">Old leaves</tissue>
    </source>
</reference>
<dbReference type="PANTHER" id="PTHR47723">
    <property type="entry name" value="OS05G0353850 PROTEIN"/>
    <property type="match status" value="1"/>
</dbReference>